<feature type="transmembrane region" description="Helical" evidence="9">
    <location>
        <begin position="373"/>
        <end position="399"/>
    </location>
</feature>
<dbReference type="RefSeq" id="WP_146620746.1">
    <property type="nucleotide sequence ID" value="NZ_BJCC01000001.1"/>
</dbReference>
<dbReference type="AlphaFoldDB" id="A0A4P5P3C2"/>
<comment type="similarity">
    <text evidence="2">Belongs to the V-ATPase 116 kDa subunit family.</text>
</comment>
<dbReference type="GO" id="GO:0007035">
    <property type="term" value="P:vacuolar acidification"/>
    <property type="evidence" value="ECO:0007669"/>
    <property type="project" value="TreeGrafter"/>
</dbReference>
<keyword evidence="11" id="KW-1185">Reference proteome</keyword>
<evidence type="ECO:0000256" key="4">
    <source>
        <dbReference type="ARBA" id="ARBA00022692"/>
    </source>
</evidence>
<feature type="transmembrane region" description="Helical" evidence="9">
    <location>
        <begin position="593"/>
        <end position="617"/>
    </location>
</feature>
<comment type="caution">
    <text evidence="10">The sequence shown here is derived from an EMBL/GenBank/DDBJ whole genome shotgun (WGS) entry which is preliminary data.</text>
</comment>
<accession>A0A4P5P3C2</accession>
<keyword evidence="6" id="KW-0406">Ion transport</keyword>
<keyword evidence="3" id="KW-0813">Transport</keyword>
<protein>
    <submittedName>
        <fullName evidence="10">V-type ATP synthase subunit I</fullName>
    </submittedName>
</protein>
<feature type="coiled-coil region" evidence="8">
    <location>
        <begin position="99"/>
        <end position="141"/>
    </location>
</feature>
<dbReference type="GO" id="GO:0016471">
    <property type="term" value="C:vacuolar proton-transporting V-type ATPase complex"/>
    <property type="evidence" value="ECO:0007669"/>
    <property type="project" value="TreeGrafter"/>
</dbReference>
<evidence type="ECO:0000256" key="2">
    <source>
        <dbReference type="ARBA" id="ARBA00009904"/>
    </source>
</evidence>
<evidence type="ECO:0000256" key="7">
    <source>
        <dbReference type="ARBA" id="ARBA00023136"/>
    </source>
</evidence>
<keyword evidence="5 9" id="KW-1133">Transmembrane helix</keyword>
<name>A0A4P5P3C2_9ENTE</name>
<dbReference type="PANTHER" id="PTHR11629:SF63">
    <property type="entry name" value="V-TYPE PROTON ATPASE SUBUNIT A"/>
    <property type="match status" value="1"/>
</dbReference>
<evidence type="ECO:0000256" key="3">
    <source>
        <dbReference type="ARBA" id="ARBA00022448"/>
    </source>
</evidence>
<evidence type="ECO:0000313" key="11">
    <source>
        <dbReference type="Proteomes" id="UP000290567"/>
    </source>
</evidence>
<proteinExistence type="inferred from homology"/>
<keyword evidence="8" id="KW-0175">Coiled coil</keyword>
<dbReference type="GO" id="GO:0046961">
    <property type="term" value="F:proton-transporting ATPase activity, rotational mechanism"/>
    <property type="evidence" value="ECO:0007669"/>
    <property type="project" value="InterPro"/>
</dbReference>
<evidence type="ECO:0000256" key="5">
    <source>
        <dbReference type="ARBA" id="ARBA00022989"/>
    </source>
</evidence>
<gene>
    <name evidence="10" type="primary">ntpI</name>
    <name evidence="10" type="ORF">NRIC_01180</name>
</gene>
<reference evidence="11" key="1">
    <citation type="submission" date="2019-02" db="EMBL/GenBank/DDBJ databases">
        <title>Draft genome sequence of Enterococcus sp. Gos25-1.</title>
        <authorList>
            <person name="Tanaka N."/>
            <person name="Shiwa Y."/>
            <person name="Fujita N."/>
        </authorList>
    </citation>
    <scope>NUCLEOTIDE SEQUENCE [LARGE SCALE GENOMIC DNA]</scope>
    <source>
        <strain evidence="11">Gos25-1</strain>
    </source>
</reference>
<evidence type="ECO:0000256" key="1">
    <source>
        <dbReference type="ARBA" id="ARBA00004141"/>
    </source>
</evidence>
<feature type="transmembrane region" description="Helical" evidence="9">
    <location>
        <begin position="411"/>
        <end position="429"/>
    </location>
</feature>
<keyword evidence="7 9" id="KW-0472">Membrane</keyword>
<keyword evidence="4 9" id="KW-0812">Transmembrane</keyword>
<evidence type="ECO:0000256" key="6">
    <source>
        <dbReference type="ARBA" id="ARBA00023065"/>
    </source>
</evidence>
<evidence type="ECO:0000313" key="10">
    <source>
        <dbReference type="EMBL" id="GCF92227.1"/>
    </source>
</evidence>
<feature type="transmembrane region" description="Helical" evidence="9">
    <location>
        <begin position="484"/>
        <end position="506"/>
    </location>
</feature>
<organism evidence="10 11">
    <name type="scientific">Enterococcus florum</name>
    <dbReference type="NCBI Taxonomy" id="2480627"/>
    <lineage>
        <taxon>Bacteria</taxon>
        <taxon>Bacillati</taxon>
        <taxon>Bacillota</taxon>
        <taxon>Bacilli</taxon>
        <taxon>Lactobacillales</taxon>
        <taxon>Enterococcaceae</taxon>
        <taxon>Enterococcus</taxon>
    </lineage>
</organism>
<comment type="subcellular location">
    <subcellularLocation>
        <location evidence="1">Membrane</location>
        <topology evidence="1">Multi-pass membrane protein</topology>
    </subcellularLocation>
</comment>
<dbReference type="EMBL" id="BJCC01000001">
    <property type="protein sequence ID" value="GCF92227.1"/>
    <property type="molecule type" value="Genomic_DNA"/>
</dbReference>
<dbReference type="GO" id="GO:0051117">
    <property type="term" value="F:ATPase binding"/>
    <property type="evidence" value="ECO:0007669"/>
    <property type="project" value="TreeGrafter"/>
</dbReference>
<evidence type="ECO:0000256" key="8">
    <source>
        <dbReference type="SAM" id="Coils"/>
    </source>
</evidence>
<dbReference type="Proteomes" id="UP000290567">
    <property type="component" value="Unassembled WGS sequence"/>
</dbReference>
<sequence length="656" mass="74472">MAVSKMQKLTLIAEQGRSEEILAAVQGFQNVEVRDVFQAAQNNQWVDQFFGDYQPEDRQAVIQEIDFKVEALAHSIRFIEHYGSSKEKGFHLKRRVLTLKELERNFDQAAFEKELKEVQTLEDQFNQIQETIRQLSEEEETLSRWQYLDMVPADNPSKLTNLLLGTIDEANWEDFQSTIAQQETIYLEELYNAQSEVSFSLIYLKEEQPAINELIHRYNVVRFVYEKKQLPKERLIAINAELKKLNESLKKQIVLIGQKRVNIESLEWAEETLLARKNRLRIHDHYIQTKQLFVMQGWVEADAFVEFRTFLFDLVGKENVYLEVEEPTSNEIAVEIPTKLKNNPIVRPFEMLTEMYSLPKYHEVDPTPWFAPFYFVFFGMMVADAGYGALMLIATTLALKVMLFPRGMKRFMQFFQILSIPTIIWGLIYDSYFGFALPYQPILSTSDDVIAILILSIVFGVIQIFVGLGLAASENIKAKDYLSAVSDGFAWQGIFIGGIVAGAGQMLLGSSALMTVGVIIAIISALAIVFIPMMQSGSKVKGLARGAYNLYGLTGYIGDLVSYTRLMALGISGGSIAAAFNMLVGFMPPAARFTVGILLMLVLHGLNIFLSLLSAYVHGARLQYVEFFGKFYQGGGRPFAPLKTEEKYVNIEQQEK</sequence>
<dbReference type="OrthoDB" id="9803814at2"/>
<dbReference type="InterPro" id="IPR002490">
    <property type="entry name" value="V-ATPase_116kDa_su"/>
</dbReference>
<dbReference type="Pfam" id="PF01496">
    <property type="entry name" value="V_ATPase_I"/>
    <property type="match status" value="1"/>
</dbReference>
<dbReference type="GO" id="GO:0033179">
    <property type="term" value="C:proton-transporting V-type ATPase, V0 domain"/>
    <property type="evidence" value="ECO:0007669"/>
    <property type="project" value="InterPro"/>
</dbReference>
<dbReference type="PANTHER" id="PTHR11629">
    <property type="entry name" value="VACUOLAR PROTON ATPASES"/>
    <property type="match status" value="1"/>
</dbReference>
<evidence type="ECO:0000256" key="9">
    <source>
        <dbReference type="SAM" id="Phobius"/>
    </source>
</evidence>
<feature type="transmembrane region" description="Helical" evidence="9">
    <location>
        <begin position="449"/>
        <end position="472"/>
    </location>
</feature>
<feature type="transmembrane region" description="Helical" evidence="9">
    <location>
        <begin position="566"/>
        <end position="587"/>
    </location>
</feature>
<feature type="transmembrane region" description="Helical" evidence="9">
    <location>
        <begin position="512"/>
        <end position="531"/>
    </location>
</feature>